<organism evidence="2 3">
    <name type="scientific">Funneliformis caledonium</name>
    <dbReference type="NCBI Taxonomy" id="1117310"/>
    <lineage>
        <taxon>Eukaryota</taxon>
        <taxon>Fungi</taxon>
        <taxon>Fungi incertae sedis</taxon>
        <taxon>Mucoromycota</taxon>
        <taxon>Glomeromycotina</taxon>
        <taxon>Glomeromycetes</taxon>
        <taxon>Glomerales</taxon>
        <taxon>Glomeraceae</taxon>
        <taxon>Funneliformis</taxon>
    </lineage>
</organism>
<proteinExistence type="predicted"/>
<keyword evidence="3" id="KW-1185">Reference proteome</keyword>
<accession>A0A9N9FIG8</accession>
<dbReference type="AlphaFoldDB" id="A0A9N9FIG8"/>
<feature type="compositionally biased region" description="Basic and acidic residues" evidence="1">
    <location>
        <begin position="1"/>
        <end position="22"/>
    </location>
</feature>
<feature type="region of interest" description="Disordered" evidence="1">
    <location>
        <begin position="1"/>
        <end position="26"/>
    </location>
</feature>
<reference evidence="2" key="1">
    <citation type="submission" date="2021-06" db="EMBL/GenBank/DDBJ databases">
        <authorList>
            <person name="Kallberg Y."/>
            <person name="Tangrot J."/>
            <person name="Rosling A."/>
        </authorList>
    </citation>
    <scope>NUCLEOTIDE SEQUENCE</scope>
    <source>
        <strain evidence="2">UK204</strain>
    </source>
</reference>
<feature type="non-terminal residue" evidence="2">
    <location>
        <position position="1"/>
    </location>
</feature>
<evidence type="ECO:0000256" key="1">
    <source>
        <dbReference type="SAM" id="MobiDB-lite"/>
    </source>
</evidence>
<name>A0A9N9FIG8_9GLOM</name>
<evidence type="ECO:0000313" key="3">
    <source>
        <dbReference type="Proteomes" id="UP000789570"/>
    </source>
</evidence>
<comment type="caution">
    <text evidence="2">The sequence shown here is derived from an EMBL/GenBank/DDBJ whole genome shotgun (WGS) entry which is preliminary data.</text>
</comment>
<sequence>MEDGYPDKSYKNNNKQDNRPDIKYGSGSQDNLLLSNYISPKQDNLVDDIGYGLGSQDNLLHSSYFPKHDNLVDDTHRDIGYGLEYFFTFKHISKKQNTLVNDTYLDFRSGLASQVSLENNKNEPATRQKNRFRLYAAIILVNDTYLDFGTGLASQDNLENKTDTRGDIGFGSGLVPRDNLQNNKNKQDIYQDIEFGLGFQDNFRYSQCNHNNLTDDTR</sequence>
<dbReference type="Proteomes" id="UP000789570">
    <property type="component" value="Unassembled WGS sequence"/>
</dbReference>
<evidence type="ECO:0000313" key="2">
    <source>
        <dbReference type="EMBL" id="CAG8535835.1"/>
    </source>
</evidence>
<protein>
    <submittedName>
        <fullName evidence="2">11154_t:CDS:1</fullName>
    </submittedName>
</protein>
<gene>
    <name evidence="2" type="ORF">FCALED_LOCUS5400</name>
</gene>
<dbReference type="EMBL" id="CAJVPQ010001163">
    <property type="protein sequence ID" value="CAG8535835.1"/>
    <property type="molecule type" value="Genomic_DNA"/>
</dbReference>